<keyword evidence="4" id="KW-1185">Reference proteome</keyword>
<dbReference type="EMBL" id="SBKN01000001">
    <property type="protein sequence ID" value="RXR24444.1"/>
    <property type="molecule type" value="Genomic_DNA"/>
</dbReference>
<protein>
    <submittedName>
        <fullName evidence="3">Uncharacterized protein</fullName>
    </submittedName>
</protein>
<evidence type="ECO:0000256" key="2">
    <source>
        <dbReference type="SAM" id="SignalP"/>
    </source>
</evidence>
<dbReference type="Proteomes" id="UP000289857">
    <property type="component" value="Unassembled WGS sequence"/>
</dbReference>
<proteinExistence type="predicted"/>
<dbReference type="OrthoDB" id="1323375at2"/>
<feature type="chain" id="PRO_5020448462" evidence="2">
    <location>
        <begin position="22"/>
        <end position="278"/>
    </location>
</feature>
<reference evidence="4" key="1">
    <citation type="submission" date="2019-01" db="EMBL/GenBank/DDBJ databases">
        <title>Cytophagaceae bacterium strain CAR-16.</title>
        <authorList>
            <person name="Chen W.-M."/>
        </authorList>
    </citation>
    <scope>NUCLEOTIDE SEQUENCE [LARGE SCALE GENOMIC DNA]</scope>
    <source>
        <strain evidence="4">WWJ-16</strain>
    </source>
</reference>
<evidence type="ECO:0000313" key="3">
    <source>
        <dbReference type="EMBL" id="RXR24444.1"/>
    </source>
</evidence>
<feature type="signal peptide" evidence="2">
    <location>
        <begin position="1"/>
        <end position="21"/>
    </location>
</feature>
<dbReference type="RefSeq" id="WP_129460420.1">
    <property type="nucleotide sequence ID" value="NZ_SBKN01000001.1"/>
</dbReference>
<name>A0A4Q1KDB8_9FLAO</name>
<evidence type="ECO:0000313" key="4">
    <source>
        <dbReference type="Proteomes" id="UP000289857"/>
    </source>
</evidence>
<organism evidence="3 4">
    <name type="scientific">Flavobacterium stagni</name>
    <dbReference type="NCBI Taxonomy" id="2506421"/>
    <lineage>
        <taxon>Bacteria</taxon>
        <taxon>Pseudomonadati</taxon>
        <taxon>Bacteroidota</taxon>
        <taxon>Flavobacteriia</taxon>
        <taxon>Flavobacteriales</taxon>
        <taxon>Flavobacteriaceae</taxon>
        <taxon>Flavobacterium</taxon>
    </lineage>
</organism>
<sequence>MKKITLFSLSFIVLFSWFSPAQTRLEQSKSDVKSSSSTTQSSSTTNSNTSRTSSSNNTESTLAEVFLDVASVVFYYSFIGDYKNENHLYSRLTPYPFKDPGVGNYESVDTVKTGKNRFRVDFDNKFLYSDSQLYGNHINLKIRPFQYFYLTSDYHALTEKSAFTNYKTHLSLFQFHFNYDRVRLANFNLGWSIGATYIASDVQKSGVSVGLNAEGFFGKRFSVFANSKWSKVNSQPVNFLEMGGKVHSKNYYFTLGFERLKIGRPNYNFIGLGGGLYF</sequence>
<feature type="region of interest" description="Disordered" evidence="1">
    <location>
        <begin position="29"/>
        <end position="56"/>
    </location>
</feature>
<feature type="compositionally biased region" description="Low complexity" evidence="1">
    <location>
        <begin position="34"/>
        <end position="56"/>
    </location>
</feature>
<keyword evidence="2" id="KW-0732">Signal</keyword>
<comment type="caution">
    <text evidence="3">The sequence shown here is derived from an EMBL/GenBank/DDBJ whole genome shotgun (WGS) entry which is preliminary data.</text>
</comment>
<gene>
    <name evidence="3" type="ORF">EQG61_03070</name>
</gene>
<dbReference type="AlphaFoldDB" id="A0A4Q1KDB8"/>
<accession>A0A4Q1KDB8</accession>
<evidence type="ECO:0000256" key="1">
    <source>
        <dbReference type="SAM" id="MobiDB-lite"/>
    </source>
</evidence>